<dbReference type="PANTHER" id="PTHR24543">
    <property type="entry name" value="MULTICOPPER OXIDASE-RELATED"/>
    <property type="match status" value="1"/>
</dbReference>
<feature type="domain" description="F5/8 type C" evidence="1">
    <location>
        <begin position="157"/>
        <end position="204"/>
    </location>
</feature>
<dbReference type="CDD" id="cd00057">
    <property type="entry name" value="FA58C"/>
    <property type="match status" value="1"/>
</dbReference>
<feature type="non-terminal residue" evidence="2">
    <location>
        <position position="204"/>
    </location>
</feature>
<evidence type="ECO:0000259" key="1">
    <source>
        <dbReference type="PROSITE" id="PS50022"/>
    </source>
</evidence>
<dbReference type="AlphaFoldDB" id="A0A3M6TSH5"/>
<evidence type="ECO:0000313" key="3">
    <source>
        <dbReference type="Proteomes" id="UP000275408"/>
    </source>
</evidence>
<reference evidence="2 3" key="1">
    <citation type="journal article" date="2018" name="Sci. Rep.">
        <title>Comparative analysis of the Pocillopora damicornis genome highlights role of immune system in coral evolution.</title>
        <authorList>
            <person name="Cunning R."/>
            <person name="Bay R.A."/>
            <person name="Gillette P."/>
            <person name="Baker A.C."/>
            <person name="Traylor-Knowles N."/>
        </authorList>
    </citation>
    <scope>NUCLEOTIDE SEQUENCE [LARGE SCALE GENOMIC DNA]</scope>
    <source>
        <strain evidence="2">RSMAS</strain>
        <tissue evidence="2">Whole animal</tissue>
    </source>
</reference>
<dbReference type="InterPro" id="IPR008979">
    <property type="entry name" value="Galactose-bd-like_sf"/>
</dbReference>
<dbReference type="OrthoDB" id="5985199at2759"/>
<dbReference type="Proteomes" id="UP000275408">
    <property type="component" value="Unassembled WGS sequence"/>
</dbReference>
<dbReference type="InterPro" id="IPR000421">
    <property type="entry name" value="FA58C"/>
</dbReference>
<accession>A0A3M6TSH5</accession>
<dbReference type="PROSITE" id="PS50022">
    <property type="entry name" value="FA58C_3"/>
    <property type="match status" value="2"/>
</dbReference>
<organism evidence="2 3">
    <name type="scientific">Pocillopora damicornis</name>
    <name type="common">Cauliflower coral</name>
    <name type="synonym">Millepora damicornis</name>
    <dbReference type="NCBI Taxonomy" id="46731"/>
    <lineage>
        <taxon>Eukaryota</taxon>
        <taxon>Metazoa</taxon>
        <taxon>Cnidaria</taxon>
        <taxon>Anthozoa</taxon>
        <taxon>Hexacorallia</taxon>
        <taxon>Scleractinia</taxon>
        <taxon>Astrocoeniina</taxon>
        <taxon>Pocilloporidae</taxon>
        <taxon>Pocillopora</taxon>
    </lineage>
</organism>
<dbReference type="SMART" id="SM00231">
    <property type="entry name" value="FA58C"/>
    <property type="match status" value="1"/>
</dbReference>
<dbReference type="EMBL" id="RCHS01003045">
    <property type="protein sequence ID" value="RMX44238.1"/>
    <property type="molecule type" value="Genomic_DNA"/>
</dbReference>
<dbReference type="PROSITE" id="PS01285">
    <property type="entry name" value="FA58C_1"/>
    <property type="match status" value="1"/>
</dbReference>
<dbReference type="FunFam" id="2.60.120.260:FF:000016">
    <property type="entry name" value="Contactin-associated protein-like 4 isoform 1"/>
    <property type="match status" value="1"/>
</dbReference>
<protein>
    <recommendedName>
        <fullName evidence="1">F5/8 type C domain-containing protein</fullName>
    </recommendedName>
</protein>
<proteinExistence type="predicted"/>
<keyword evidence="3" id="KW-1185">Reference proteome</keyword>
<dbReference type="SUPFAM" id="SSF49785">
    <property type="entry name" value="Galactose-binding domain-like"/>
    <property type="match status" value="2"/>
</dbReference>
<dbReference type="Gene3D" id="2.60.120.260">
    <property type="entry name" value="Galactose-binding domain-like"/>
    <property type="match status" value="2"/>
</dbReference>
<sequence>MSMRVEVYGCKDCKGALGMESGAITDLQLRASSEYNSRHSVLSGRLNVEYQEGAWCAGTHVDNQWLQVDLLSRHRITGVATQGRTGRHRQWVTKYRLQYGDNGMNFQYYMEHGKTTHKDTVVAHDLNPPIRARYIRFRPKTHHGHMSMRAEVYGCKVDLILIHTVTYIATQGSLKKYSWVTSYYLEYSGDGRQWNEYKEADGSR</sequence>
<dbReference type="Pfam" id="PF00754">
    <property type="entry name" value="F5_F8_type_C"/>
    <property type="match status" value="1"/>
</dbReference>
<gene>
    <name evidence="2" type="ORF">pdam_00005268</name>
</gene>
<comment type="caution">
    <text evidence="2">The sequence shown here is derived from an EMBL/GenBank/DDBJ whole genome shotgun (WGS) entry which is preliminary data.</text>
</comment>
<dbReference type="PROSITE" id="PS01286">
    <property type="entry name" value="FA58C_2"/>
    <property type="match status" value="1"/>
</dbReference>
<evidence type="ECO:0000313" key="2">
    <source>
        <dbReference type="EMBL" id="RMX44238.1"/>
    </source>
</evidence>
<feature type="domain" description="F5/8 type C" evidence="1">
    <location>
        <begin position="10"/>
        <end position="155"/>
    </location>
</feature>
<name>A0A3M6TSH5_POCDA</name>